<dbReference type="AlphaFoldDB" id="A0A2H0N7A9"/>
<organism evidence="2 3">
    <name type="scientific">Candidatus Liptonbacteria bacterium CG11_big_fil_rev_8_21_14_0_20_35_14</name>
    <dbReference type="NCBI Taxonomy" id="1974634"/>
    <lineage>
        <taxon>Bacteria</taxon>
        <taxon>Candidatus Liptoniibacteriota</taxon>
    </lineage>
</organism>
<evidence type="ECO:0000313" key="2">
    <source>
        <dbReference type="EMBL" id="PIR04792.1"/>
    </source>
</evidence>
<comment type="caution">
    <text evidence="2">The sequence shown here is derived from an EMBL/GenBank/DDBJ whole genome shotgun (WGS) entry which is preliminary data.</text>
</comment>
<proteinExistence type="predicted"/>
<dbReference type="PROSITE" id="PS51257">
    <property type="entry name" value="PROKAR_LIPOPROTEIN"/>
    <property type="match status" value="1"/>
</dbReference>
<reference evidence="2 3" key="1">
    <citation type="submission" date="2017-09" db="EMBL/GenBank/DDBJ databases">
        <title>Depth-based differentiation of microbial function through sediment-hosted aquifers and enrichment of novel symbionts in the deep terrestrial subsurface.</title>
        <authorList>
            <person name="Probst A.J."/>
            <person name="Ladd B."/>
            <person name="Jarett J.K."/>
            <person name="Geller-Mcgrath D.E."/>
            <person name="Sieber C.M."/>
            <person name="Emerson J.B."/>
            <person name="Anantharaman K."/>
            <person name="Thomas B.C."/>
            <person name="Malmstrom R."/>
            <person name="Stieglmeier M."/>
            <person name="Klingl A."/>
            <person name="Woyke T."/>
            <person name="Ryan C.M."/>
            <person name="Banfield J.F."/>
        </authorList>
    </citation>
    <scope>NUCLEOTIDE SEQUENCE [LARGE SCALE GENOMIC DNA]</scope>
    <source>
        <strain evidence="2">CG11_big_fil_rev_8_21_14_0_20_35_14</strain>
    </source>
</reference>
<accession>A0A2H0N7A9</accession>
<evidence type="ECO:0000313" key="3">
    <source>
        <dbReference type="Proteomes" id="UP000229893"/>
    </source>
</evidence>
<dbReference type="EMBL" id="PCWO01000036">
    <property type="protein sequence ID" value="PIR04792.1"/>
    <property type="molecule type" value="Genomic_DNA"/>
</dbReference>
<feature type="region of interest" description="Disordered" evidence="1">
    <location>
        <begin position="33"/>
        <end position="60"/>
    </location>
</feature>
<protein>
    <submittedName>
        <fullName evidence="2">Uncharacterized protein</fullName>
    </submittedName>
</protein>
<dbReference type="Proteomes" id="UP000229893">
    <property type="component" value="Unassembled WGS sequence"/>
</dbReference>
<evidence type="ECO:0000256" key="1">
    <source>
        <dbReference type="SAM" id="MobiDB-lite"/>
    </source>
</evidence>
<gene>
    <name evidence="2" type="ORF">COV57_02530</name>
</gene>
<name>A0A2H0N7A9_9BACT</name>
<feature type="compositionally biased region" description="Polar residues" evidence="1">
    <location>
        <begin position="33"/>
        <end position="47"/>
    </location>
</feature>
<sequence>MKSIILSLPIFCIIASCNNSDISKLANQEELSVTTQQEVSTDTGNDSEISEDCPESSHCTPNNQEIFVLDSFEKPKHASRDLWKTSLSRTIFKDASTFFIVKGNLCLLVGEAQRLEPILIEHPSANEYPSDVYYDAITDLTMENCNKTLYAILDIKESYIKNGLNIEIKHLPISAPTTPTIPLFIQLEPYAFNIGVNRGSYVENHKGALSALELLHDHRIQPIKSWISSNSPIDKDPLSFMNYVGKFKNGPTNIPEGRSANLYAKYSSRPWFYVVDEPEEALADQIQNKLNELKIGHPSVRRMITTSNRYPVRGIDIYCPVMEQLDNREEYSGEVWSYVSCMSHGCGENRAYLDDPKVFTTESHSRSGAPDLTIDAPSSDIFAFFLIGRHLNLGALLYYDSITQWSLISKGINIYKDMYNFGGNGDGTILYPDFKRKRAFPSLRLKLLREASLLADAAKLGNYGLSSYIFSTTSWYISPNIRDEIYSHLKYKLKDL</sequence>